<keyword evidence="7 9" id="KW-0326">Glycosidase</keyword>
<feature type="region of interest" description="Disordered" evidence="10">
    <location>
        <begin position="429"/>
        <end position="450"/>
    </location>
</feature>
<keyword evidence="14" id="KW-1185">Reference proteome</keyword>
<dbReference type="PANTHER" id="PTHR11177">
    <property type="entry name" value="CHITINASE"/>
    <property type="match status" value="1"/>
</dbReference>
<dbReference type="AlphaFoldDB" id="A0A6G1IGQ0"/>
<evidence type="ECO:0000259" key="12">
    <source>
        <dbReference type="PROSITE" id="PS51910"/>
    </source>
</evidence>
<name>A0A6G1IGQ0_9PLEO</name>
<evidence type="ECO:0000256" key="4">
    <source>
        <dbReference type="ARBA" id="ARBA00022801"/>
    </source>
</evidence>
<dbReference type="Gene3D" id="3.20.20.80">
    <property type="entry name" value="Glycosidases"/>
    <property type="match status" value="2"/>
</dbReference>
<dbReference type="PANTHER" id="PTHR11177:SF337">
    <property type="entry name" value="CHITINASE"/>
    <property type="match status" value="1"/>
</dbReference>
<comment type="catalytic activity">
    <reaction evidence="1">
        <text>Random endo-hydrolysis of N-acetyl-beta-D-glucosaminide (1-&gt;4)-beta-linkages in chitin and chitodextrins.</text>
        <dbReference type="EC" id="3.2.1.14"/>
    </reaction>
</comment>
<proteinExistence type="inferred from homology"/>
<dbReference type="InterPro" id="IPR001579">
    <property type="entry name" value="Glyco_hydro_18_chit_AS"/>
</dbReference>
<feature type="chain" id="PRO_5026268155" description="chitinase" evidence="11">
    <location>
        <begin position="20"/>
        <end position="500"/>
    </location>
</feature>
<reference evidence="13" key="1">
    <citation type="journal article" date="2020" name="Stud. Mycol.">
        <title>101 Dothideomycetes genomes: a test case for predicting lifestyles and emergence of pathogens.</title>
        <authorList>
            <person name="Haridas S."/>
            <person name="Albert R."/>
            <person name="Binder M."/>
            <person name="Bloem J."/>
            <person name="Labutti K."/>
            <person name="Salamov A."/>
            <person name="Andreopoulos B."/>
            <person name="Baker S."/>
            <person name="Barry K."/>
            <person name="Bills G."/>
            <person name="Bluhm B."/>
            <person name="Cannon C."/>
            <person name="Castanera R."/>
            <person name="Culley D."/>
            <person name="Daum C."/>
            <person name="Ezra D."/>
            <person name="Gonzalez J."/>
            <person name="Henrissat B."/>
            <person name="Kuo A."/>
            <person name="Liang C."/>
            <person name="Lipzen A."/>
            <person name="Lutzoni F."/>
            <person name="Magnuson J."/>
            <person name="Mondo S."/>
            <person name="Nolan M."/>
            <person name="Ohm R."/>
            <person name="Pangilinan J."/>
            <person name="Park H.-J."/>
            <person name="Ramirez L."/>
            <person name="Alfaro M."/>
            <person name="Sun H."/>
            <person name="Tritt A."/>
            <person name="Yoshinaga Y."/>
            <person name="Zwiers L.-H."/>
            <person name="Turgeon B."/>
            <person name="Goodwin S."/>
            <person name="Spatafora J."/>
            <person name="Crous P."/>
            <person name="Grigoriev I."/>
        </authorList>
    </citation>
    <scope>NUCLEOTIDE SEQUENCE</scope>
    <source>
        <strain evidence="13">CBS 122367</strain>
    </source>
</reference>
<dbReference type="GO" id="GO:0008843">
    <property type="term" value="F:endochitinase activity"/>
    <property type="evidence" value="ECO:0007669"/>
    <property type="project" value="UniProtKB-EC"/>
</dbReference>
<keyword evidence="6" id="KW-0119">Carbohydrate metabolism</keyword>
<comment type="similarity">
    <text evidence="2">Belongs to the glycosyl hydrolase 18 family. Chitinase class V subfamily.</text>
</comment>
<dbReference type="PROSITE" id="PS01095">
    <property type="entry name" value="GH18_1"/>
    <property type="match status" value="1"/>
</dbReference>
<evidence type="ECO:0000256" key="10">
    <source>
        <dbReference type="SAM" id="MobiDB-lite"/>
    </source>
</evidence>
<evidence type="ECO:0000256" key="11">
    <source>
        <dbReference type="SAM" id="SignalP"/>
    </source>
</evidence>
<protein>
    <recommendedName>
        <fullName evidence="3">chitinase</fullName>
        <ecNumber evidence="3">3.2.1.14</ecNumber>
    </recommendedName>
</protein>
<keyword evidence="11" id="KW-0732">Signal</keyword>
<dbReference type="FunFam" id="3.20.20.80:FF:000159">
    <property type="entry name" value="Class V chitinase, putative"/>
    <property type="match status" value="1"/>
</dbReference>
<accession>A0A6G1IGQ0</accession>
<dbReference type="SUPFAM" id="SSF51445">
    <property type="entry name" value="(Trans)glycosidases"/>
    <property type="match status" value="1"/>
</dbReference>
<dbReference type="GO" id="GO:0008061">
    <property type="term" value="F:chitin binding"/>
    <property type="evidence" value="ECO:0007669"/>
    <property type="project" value="InterPro"/>
</dbReference>
<dbReference type="EMBL" id="MU005622">
    <property type="protein sequence ID" value="KAF2677406.1"/>
    <property type="molecule type" value="Genomic_DNA"/>
</dbReference>
<dbReference type="InterPro" id="IPR029070">
    <property type="entry name" value="Chitinase_insertion_sf"/>
</dbReference>
<dbReference type="GO" id="GO:0006032">
    <property type="term" value="P:chitin catabolic process"/>
    <property type="evidence" value="ECO:0007669"/>
    <property type="project" value="UniProtKB-KW"/>
</dbReference>
<dbReference type="InterPro" id="IPR011583">
    <property type="entry name" value="Chitinase_II/V-like_cat"/>
</dbReference>
<evidence type="ECO:0000313" key="14">
    <source>
        <dbReference type="Proteomes" id="UP000799291"/>
    </source>
</evidence>
<evidence type="ECO:0000256" key="8">
    <source>
        <dbReference type="ARBA" id="ARBA00023326"/>
    </source>
</evidence>
<sequence length="500" mass="54106">MRFASTILAPLALVAMASARYVMYYDEWHPTSPTNAADRAGIDHLILAFAHANDTANYKPHVDISTIKSEFPEAKIMVAIGGWGDTKGFSDAVKSEAGIKKFASDVKTMIENTGIDGIDIDWEYPGGNGADYKETPNSEKANEIKSYPKLLAALRTAIGKDKVLSIAVPGKAGDMLAYTEETGPLIWPSVDFVNVMSYDLMNRRDDVTAHHTSIAGSTQSVNNYLDIGYPAEKLNLGFANYAKYFTTASDCNSSPLGCPIVPAEKPDGTDALNSGAYTFEKANMMSAANMTNLKVSTDGTCGPDKGKCASGCCSQYANCGTSPQHCSVACQVAFGTGCTGPDIAGSWQKALVDGTYDENEGGQYYFDTDNRLFWTWDTLDIMERKNAKIVQGLGLGGVMAWSLGEDSYDWSHVKTMAGFSRGAGYGVSLTKTPETEQTGSTPEQNEDTTAYDVVSVDGEGDEGDYAYEESCTRKRVRKRSAKAMPQVLRRRGHVRSRFLA</sequence>
<evidence type="ECO:0000256" key="5">
    <source>
        <dbReference type="ARBA" id="ARBA00023024"/>
    </source>
</evidence>
<evidence type="ECO:0000256" key="2">
    <source>
        <dbReference type="ARBA" id="ARBA00008682"/>
    </source>
</evidence>
<dbReference type="SMART" id="SM00636">
    <property type="entry name" value="Glyco_18"/>
    <property type="match status" value="1"/>
</dbReference>
<dbReference type="Pfam" id="PF00704">
    <property type="entry name" value="Glyco_hydro_18"/>
    <property type="match status" value="1"/>
</dbReference>
<evidence type="ECO:0000256" key="7">
    <source>
        <dbReference type="ARBA" id="ARBA00023295"/>
    </source>
</evidence>
<dbReference type="InterPro" id="IPR050314">
    <property type="entry name" value="Glycosyl_Hydrlase_18"/>
</dbReference>
<keyword evidence="4 9" id="KW-0378">Hydrolase</keyword>
<dbReference type="InterPro" id="IPR001223">
    <property type="entry name" value="Glyco_hydro18_cat"/>
</dbReference>
<evidence type="ECO:0000313" key="13">
    <source>
        <dbReference type="EMBL" id="KAF2677406.1"/>
    </source>
</evidence>
<organism evidence="13 14">
    <name type="scientific">Lentithecium fluviatile CBS 122367</name>
    <dbReference type="NCBI Taxonomy" id="1168545"/>
    <lineage>
        <taxon>Eukaryota</taxon>
        <taxon>Fungi</taxon>
        <taxon>Dikarya</taxon>
        <taxon>Ascomycota</taxon>
        <taxon>Pezizomycotina</taxon>
        <taxon>Dothideomycetes</taxon>
        <taxon>Pleosporomycetidae</taxon>
        <taxon>Pleosporales</taxon>
        <taxon>Massarineae</taxon>
        <taxon>Lentitheciaceae</taxon>
        <taxon>Lentithecium</taxon>
    </lineage>
</organism>
<feature type="compositionally biased region" description="Polar residues" evidence="10">
    <location>
        <begin position="429"/>
        <end position="443"/>
    </location>
</feature>
<dbReference type="InterPro" id="IPR017853">
    <property type="entry name" value="GH"/>
</dbReference>
<dbReference type="PROSITE" id="PS51910">
    <property type="entry name" value="GH18_2"/>
    <property type="match status" value="1"/>
</dbReference>
<dbReference type="GO" id="GO:0000272">
    <property type="term" value="P:polysaccharide catabolic process"/>
    <property type="evidence" value="ECO:0007669"/>
    <property type="project" value="UniProtKB-KW"/>
</dbReference>
<keyword evidence="8" id="KW-0624">Polysaccharide degradation</keyword>
<dbReference type="Gene3D" id="3.10.50.10">
    <property type="match status" value="1"/>
</dbReference>
<evidence type="ECO:0000256" key="1">
    <source>
        <dbReference type="ARBA" id="ARBA00000822"/>
    </source>
</evidence>
<keyword evidence="5" id="KW-0146">Chitin degradation</keyword>
<gene>
    <name evidence="13" type="ORF">K458DRAFT_350101</name>
</gene>
<dbReference type="OrthoDB" id="73875at2759"/>
<feature type="domain" description="GH18" evidence="12">
    <location>
        <begin position="19"/>
        <end position="423"/>
    </location>
</feature>
<dbReference type="Proteomes" id="UP000799291">
    <property type="component" value="Unassembled WGS sequence"/>
</dbReference>
<evidence type="ECO:0000256" key="6">
    <source>
        <dbReference type="ARBA" id="ARBA00023277"/>
    </source>
</evidence>
<evidence type="ECO:0000256" key="9">
    <source>
        <dbReference type="RuleBase" id="RU000489"/>
    </source>
</evidence>
<evidence type="ECO:0000256" key="3">
    <source>
        <dbReference type="ARBA" id="ARBA00012729"/>
    </source>
</evidence>
<dbReference type="GO" id="GO:0005576">
    <property type="term" value="C:extracellular region"/>
    <property type="evidence" value="ECO:0007669"/>
    <property type="project" value="TreeGrafter"/>
</dbReference>
<dbReference type="CDD" id="cd00035">
    <property type="entry name" value="ChtBD1"/>
    <property type="match status" value="1"/>
</dbReference>
<feature type="signal peptide" evidence="11">
    <location>
        <begin position="1"/>
        <end position="19"/>
    </location>
</feature>
<dbReference type="EC" id="3.2.1.14" evidence="3"/>